<evidence type="ECO:0000259" key="6">
    <source>
        <dbReference type="PROSITE" id="PS51141"/>
    </source>
</evidence>
<feature type="compositionally biased region" description="Acidic residues" evidence="5">
    <location>
        <begin position="1"/>
        <end position="18"/>
    </location>
</feature>
<evidence type="ECO:0000313" key="7">
    <source>
        <dbReference type="EMBL" id="KAJ6423422.1"/>
    </source>
</evidence>
<dbReference type="GO" id="GO:0005634">
    <property type="term" value="C:nucleus"/>
    <property type="evidence" value="ECO:0007669"/>
    <property type="project" value="InterPro"/>
</dbReference>
<dbReference type="AlphaFoldDB" id="A0AAD6KH73"/>
<comment type="caution">
    <text evidence="7">The sequence shown here is derived from an EMBL/GenBank/DDBJ whole genome shotgun (WGS) entry which is preliminary data.</text>
</comment>
<gene>
    <name evidence="7" type="ORF">OIU84_024386</name>
</gene>
<protein>
    <recommendedName>
        <fullName evidence="6">SBP-type domain-containing protein</fullName>
    </recommendedName>
</protein>
<feature type="compositionally biased region" description="Basic and acidic residues" evidence="5">
    <location>
        <begin position="123"/>
        <end position="133"/>
    </location>
</feature>
<keyword evidence="1" id="KW-0479">Metal-binding</keyword>
<feature type="region of interest" description="Disordered" evidence="5">
    <location>
        <begin position="72"/>
        <end position="152"/>
    </location>
</feature>
<accession>A0AAD6KH73</accession>
<dbReference type="InterPro" id="IPR036893">
    <property type="entry name" value="SBP_sf"/>
</dbReference>
<sequence length="152" mass="16470">MTFLIEDELEDDMEEDEGGGGVGFADDEKKKGAGVMYGKRGTGSGGASSPSCQVEKCGFNLADAKRGFVSNAAGSTSWRSFDETKRSCRRRLAGHNERRRKSSAESYGEGSSRKGSGTPLKESPCRPADERGRFQMNIPPQGSSSYKRSQIR</sequence>
<reference evidence="7 8" key="1">
    <citation type="journal article" date="2023" name="Int. J. Mol. Sci.">
        <title>De Novo Assembly and Annotation of 11 Diverse Shrub Willow (Salix) Genomes Reveals Novel Gene Organization in Sex-Linked Regions.</title>
        <authorList>
            <person name="Hyden B."/>
            <person name="Feng K."/>
            <person name="Yates T.B."/>
            <person name="Jawdy S."/>
            <person name="Cereghino C."/>
            <person name="Smart L.B."/>
            <person name="Muchero W."/>
        </authorList>
    </citation>
    <scope>NUCLEOTIDE SEQUENCE [LARGE SCALE GENOMIC DNA]</scope>
    <source>
        <tissue evidence="7">Shoot tip</tissue>
    </source>
</reference>
<evidence type="ECO:0000256" key="5">
    <source>
        <dbReference type="SAM" id="MobiDB-lite"/>
    </source>
</evidence>
<dbReference type="InterPro" id="IPR044817">
    <property type="entry name" value="SBP-like"/>
</dbReference>
<evidence type="ECO:0000256" key="1">
    <source>
        <dbReference type="ARBA" id="ARBA00022723"/>
    </source>
</evidence>
<dbReference type="PROSITE" id="PS51141">
    <property type="entry name" value="ZF_SBP"/>
    <property type="match status" value="1"/>
</dbReference>
<feature type="compositionally biased region" description="Basic residues" evidence="5">
    <location>
        <begin position="87"/>
        <end position="101"/>
    </location>
</feature>
<feature type="domain" description="SBP-type" evidence="6">
    <location>
        <begin position="49"/>
        <end position="102"/>
    </location>
</feature>
<name>A0AAD6KH73_9ROSI</name>
<dbReference type="GO" id="GO:0008270">
    <property type="term" value="F:zinc ion binding"/>
    <property type="evidence" value="ECO:0007669"/>
    <property type="project" value="UniProtKB-KW"/>
</dbReference>
<evidence type="ECO:0000313" key="8">
    <source>
        <dbReference type="Proteomes" id="UP001162972"/>
    </source>
</evidence>
<keyword evidence="2 4" id="KW-0863">Zinc-finger</keyword>
<dbReference type="EMBL" id="JAPFFJ010000006">
    <property type="protein sequence ID" value="KAJ6423422.1"/>
    <property type="molecule type" value="Genomic_DNA"/>
</dbReference>
<keyword evidence="8" id="KW-1185">Reference proteome</keyword>
<dbReference type="PANTHER" id="PTHR31251:SF226">
    <property type="entry name" value="SQUAMOSA PROMOTER-BINDING-LIKE PROTEIN 6"/>
    <property type="match status" value="1"/>
</dbReference>
<evidence type="ECO:0000256" key="4">
    <source>
        <dbReference type="PROSITE-ProRule" id="PRU00470"/>
    </source>
</evidence>
<dbReference type="GO" id="GO:0003677">
    <property type="term" value="F:DNA binding"/>
    <property type="evidence" value="ECO:0007669"/>
    <property type="project" value="InterPro"/>
</dbReference>
<dbReference type="SUPFAM" id="SSF103612">
    <property type="entry name" value="SBT domain"/>
    <property type="match status" value="1"/>
</dbReference>
<evidence type="ECO:0000256" key="3">
    <source>
        <dbReference type="ARBA" id="ARBA00022833"/>
    </source>
</evidence>
<dbReference type="Proteomes" id="UP001162972">
    <property type="component" value="Chromosome 16"/>
</dbReference>
<feature type="region of interest" description="Disordered" evidence="5">
    <location>
        <begin position="1"/>
        <end position="52"/>
    </location>
</feature>
<feature type="compositionally biased region" description="Polar residues" evidence="5">
    <location>
        <begin position="138"/>
        <end position="152"/>
    </location>
</feature>
<organism evidence="7 8">
    <name type="scientific">Salix udensis</name>
    <dbReference type="NCBI Taxonomy" id="889485"/>
    <lineage>
        <taxon>Eukaryota</taxon>
        <taxon>Viridiplantae</taxon>
        <taxon>Streptophyta</taxon>
        <taxon>Embryophyta</taxon>
        <taxon>Tracheophyta</taxon>
        <taxon>Spermatophyta</taxon>
        <taxon>Magnoliopsida</taxon>
        <taxon>eudicotyledons</taxon>
        <taxon>Gunneridae</taxon>
        <taxon>Pentapetalae</taxon>
        <taxon>rosids</taxon>
        <taxon>fabids</taxon>
        <taxon>Malpighiales</taxon>
        <taxon>Salicaceae</taxon>
        <taxon>Saliceae</taxon>
        <taxon>Salix</taxon>
    </lineage>
</organism>
<proteinExistence type="predicted"/>
<keyword evidence="3" id="KW-0862">Zinc</keyword>
<dbReference type="InterPro" id="IPR004333">
    <property type="entry name" value="SBP_dom"/>
</dbReference>
<dbReference type="PANTHER" id="PTHR31251">
    <property type="entry name" value="SQUAMOSA PROMOTER-BINDING-LIKE PROTEIN 4"/>
    <property type="match status" value="1"/>
</dbReference>
<evidence type="ECO:0000256" key="2">
    <source>
        <dbReference type="ARBA" id="ARBA00022771"/>
    </source>
</evidence>